<feature type="region of interest" description="Disordered" evidence="1">
    <location>
        <begin position="1"/>
        <end position="25"/>
    </location>
</feature>
<dbReference type="EMBL" id="JABVXQ010000015">
    <property type="protein sequence ID" value="KAF6075015.1"/>
    <property type="molecule type" value="Genomic_DNA"/>
</dbReference>
<gene>
    <name evidence="2" type="ORF">HJG60_009416</name>
</gene>
<proteinExistence type="predicted"/>
<reference evidence="2 3" key="1">
    <citation type="journal article" date="2020" name="Nature">
        <title>Six reference-quality genomes reveal evolution of bat adaptations.</title>
        <authorList>
            <person name="Jebb D."/>
            <person name="Huang Z."/>
            <person name="Pippel M."/>
            <person name="Hughes G.M."/>
            <person name="Lavrichenko K."/>
            <person name="Devanna P."/>
            <person name="Winkler S."/>
            <person name="Jermiin L.S."/>
            <person name="Skirmuntt E.C."/>
            <person name="Katzourakis A."/>
            <person name="Burkitt-Gray L."/>
            <person name="Ray D.A."/>
            <person name="Sullivan K.A.M."/>
            <person name="Roscito J.G."/>
            <person name="Kirilenko B.M."/>
            <person name="Davalos L.M."/>
            <person name="Corthals A.P."/>
            <person name="Power M.L."/>
            <person name="Jones G."/>
            <person name="Ransome R.D."/>
            <person name="Dechmann D.K.N."/>
            <person name="Locatelli A.G."/>
            <person name="Puechmaille S.J."/>
            <person name="Fedrigo O."/>
            <person name="Jarvis E.D."/>
            <person name="Hiller M."/>
            <person name="Vernes S.C."/>
            <person name="Myers E.W."/>
            <person name="Teeling E.C."/>
        </authorList>
    </citation>
    <scope>NUCLEOTIDE SEQUENCE [LARGE SCALE GENOMIC DNA]</scope>
    <source>
        <strain evidence="2">Bat1K_MPI-CBG_1</strain>
    </source>
</reference>
<feature type="region of interest" description="Disordered" evidence="1">
    <location>
        <begin position="93"/>
        <end position="148"/>
    </location>
</feature>
<protein>
    <submittedName>
        <fullName evidence="2">Uncharacterized protein</fullName>
    </submittedName>
</protein>
<evidence type="ECO:0000313" key="2">
    <source>
        <dbReference type="EMBL" id="KAF6075015.1"/>
    </source>
</evidence>
<sequence>MRASDPCAEAAGTAARRVGSGSGPRGGGLLWPRLGRVFLPQVRCHPDLLWVVHGSGTESAGSHRHARSRRGGPGSVLHTPPYAKWVLSSGRLGDEETEAGHPAGRGQLRWKRARAPAAHTSRDASETTEKTSAGNGIIRPRSTRPPPLNLKAFAVRGNRSLPASDARSWRCTNTHRCGCVGGLP</sequence>
<accession>A0A833YFW2</accession>
<evidence type="ECO:0000256" key="1">
    <source>
        <dbReference type="SAM" id="MobiDB-lite"/>
    </source>
</evidence>
<organism evidence="2 3">
    <name type="scientific">Phyllostomus discolor</name>
    <name type="common">pale spear-nosed bat</name>
    <dbReference type="NCBI Taxonomy" id="89673"/>
    <lineage>
        <taxon>Eukaryota</taxon>
        <taxon>Metazoa</taxon>
        <taxon>Chordata</taxon>
        <taxon>Craniata</taxon>
        <taxon>Vertebrata</taxon>
        <taxon>Euteleostomi</taxon>
        <taxon>Mammalia</taxon>
        <taxon>Eutheria</taxon>
        <taxon>Laurasiatheria</taxon>
        <taxon>Chiroptera</taxon>
        <taxon>Yangochiroptera</taxon>
        <taxon>Phyllostomidae</taxon>
        <taxon>Phyllostominae</taxon>
        <taxon>Phyllostomus</taxon>
    </lineage>
</organism>
<feature type="region of interest" description="Disordered" evidence="1">
    <location>
        <begin position="56"/>
        <end position="81"/>
    </location>
</feature>
<name>A0A833YFW2_9CHIR</name>
<comment type="caution">
    <text evidence="2">The sequence shown here is derived from an EMBL/GenBank/DDBJ whole genome shotgun (WGS) entry which is preliminary data.</text>
</comment>
<dbReference type="Proteomes" id="UP000664940">
    <property type="component" value="Unassembled WGS sequence"/>
</dbReference>
<feature type="compositionally biased region" description="Basic and acidic residues" evidence="1">
    <location>
        <begin position="120"/>
        <end position="129"/>
    </location>
</feature>
<evidence type="ECO:0000313" key="3">
    <source>
        <dbReference type="Proteomes" id="UP000664940"/>
    </source>
</evidence>
<dbReference type="AlphaFoldDB" id="A0A833YFW2"/>